<evidence type="ECO:0000313" key="2">
    <source>
        <dbReference type="Proteomes" id="UP000663852"/>
    </source>
</evidence>
<comment type="caution">
    <text evidence="1">The sequence shown here is derived from an EMBL/GenBank/DDBJ whole genome shotgun (WGS) entry which is preliminary data.</text>
</comment>
<name>A0A813MM61_ADIRI</name>
<gene>
    <name evidence="1" type="ORF">EDS130_LOCUS525</name>
</gene>
<protein>
    <submittedName>
        <fullName evidence="1">Uncharacterized protein</fullName>
    </submittedName>
</protein>
<sequence>MFLLLFVLKKVHLKIFSVNCQKYHQQARIQLNKSDSCYYKRKRTSVHVYVRTSHLPLLLFFNSYKHQNKVRPKINSCTMMLIRYTQMNDDE</sequence>
<evidence type="ECO:0000313" key="1">
    <source>
        <dbReference type="EMBL" id="CAF0723722.1"/>
    </source>
</evidence>
<organism evidence="1 2">
    <name type="scientific">Adineta ricciae</name>
    <name type="common">Rotifer</name>
    <dbReference type="NCBI Taxonomy" id="249248"/>
    <lineage>
        <taxon>Eukaryota</taxon>
        <taxon>Metazoa</taxon>
        <taxon>Spiralia</taxon>
        <taxon>Gnathifera</taxon>
        <taxon>Rotifera</taxon>
        <taxon>Eurotatoria</taxon>
        <taxon>Bdelloidea</taxon>
        <taxon>Adinetida</taxon>
        <taxon>Adinetidae</taxon>
        <taxon>Adineta</taxon>
    </lineage>
</organism>
<reference evidence="1" key="1">
    <citation type="submission" date="2021-02" db="EMBL/GenBank/DDBJ databases">
        <authorList>
            <person name="Nowell W R."/>
        </authorList>
    </citation>
    <scope>NUCLEOTIDE SEQUENCE</scope>
</reference>
<dbReference type="EMBL" id="CAJNOJ010000001">
    <property type="protein sequence ID" value="CAF0723722.1"/>
    <property type="molecule type" value="Genomic_DNA"/>
</dbReference>
<dbReference type="AlphaFoldDB" id="A0A813MM61"/>
<accession>A0A813MM61</accession>
<proteinExistence type="predicted"/>
<dbReference type="Proteomes" id="UP000663852">
    <property type="component" value="Unassembled WGS sequence"/>
</dbReference>